<keyword evidence="2" id="KW-0732">Signal</keyword>
<accession>A0A427YIX9</accession>
<name>A0A427YIX9_9TREE</name>
<evidence type="ECO:0000256" key="2">
    <source>
        <dbReference type="SAM" id="SignalP"/>
    </source>
</evidence>
<feature type="compositionally biased region" description="Pro residues" evidence="1">
    <location>
        <begin position="90"/>
        <end position="136"/>
    </location>
</feature>
<protein>
    <submittedName>
        <fullName evidence="3">Uncharacterized protein</fullName>
    </submittedName>
</protein>
<dbReference type="OrthoDB" id="10615558at2759"/>
<evidence type="ECO:0000313" key="4">
    <source>
        <dbReference type="Proteomes" id="UP000279259"/>
    </source>
</evidence>
<feature type="chain" id="PRO_5019074284" evidence="2">
    <location>
        <begin position="20"/>
        <end position="136"/>
    </location>
</feature>
<feature type="signal peptide" evidence="2">
    <location>
        <begin position="1"/>
        <end position="19"/>
    </location>
</feature>
<evidence type="ECO:0000313" key="3">
    <source>
        <dbReference type="EMBL" id="RSH91023.1"/>
    </source>
</evidence>
<proteinExistence type="predicted"/>
<dbReference type="Proteomes" id="UP000279259">
    <property type="component" value="Unassembled WGS sequence"/>
</dbReference>
<feature type="region of interest" description="Disordered" evidence="1">
    <location>
        <begin position="57"/>
        <end position="136"/>
    </location>
</feature>
<dbReference type="EMBL" id="RSCD01000009">
    <property type="protein sequence ID" value="RSH91023.1"/>
    <property type="molecule type" value="Genomic_DNA"/>
</dbReference>
<comment type="caution">
    <text evidence="3">The sequence shown here is derived from an EMBL/GenBank/DDBJ whole genome shotgun (WGS) entry which is preliminary data.</text>
</comment>
<sequence length="136" mass="13370">MHIATTLTSLFALAAVSNAAIVERQSLSGLNVTEIPTACVSQCSVLESAIGARLDYGHATHTPSAPASPPSVHSPDAPSPVSSVPSSLGRPPPPPPPGALPQLQAPPPPAEAPSPASPNAPPPSAPPTPPAPSSNA</sequence>
<reference evidence="3 4" key="1">
    <citation type="submission" date="2018-11" db="EMBL/GenBank/DDBJ databases">
        <title>Genome sequence of Saitozyma podzolica DSM 27192.</title>
        <authorList>
            <person name="Aliyu H."/>
            <person name="Gorte O."/>
            <person name="Ochsenreither K."/>
        </authorList>
    </citation>
    <scope>NUCLEOTIDE SEQUENCE [LARGE SCALE GENOMIC DNA]</scope>
    <source>
        <strain evidence="3 4">DSM 27192</strain>
    </source>
</reference>
<keyword evidence="4" id="KW-1185">Reference proteome</keyword>
<organism evidence="3 4">
    <name type="scientific">Saitozyma podzolica</name>
    <dbReference type="NCBI Taxonomy" id="1890683"/>
    <lineage>
        <taxon>Eukaryota</taxon>
        <taxon>Fungi</taxon>
        <taxon>Dikarya</taxon>
        <taxon>Basidiomycota</taxon>
        <taxon>Agaricomycotina</taxon>
        <taxon>Tremellomycetes</taxon>
        <taxon>Tremellales</taxon>
        <taxon>Trimorphomycetaceae</taxon>
        <taxon>Saitozyma</taxon>
    </lineage>
</organism>
<dbReference type="AlphaFoldDB" id="A0A427YIX9"/>
<gene>
    <name evidence="3" type="ORF">EHS25_010199</name>
</gene>
<feature type="compositionally biased region" description="Low complexity" evidence="1">
    <location>
        <begin position="70"/>
        <end position="89"/>
    </location>
</feature>
<evidence type="ECO:0000256" key="1">
    <source>
        <dbReference type="SAM" id="MobiDB-lite"/>
    </source>
</evidence>